<comment type="caution">
    <text evidence="1">The sequence shown here is derived from an EMBL/GenBank/DDBJ whole genome shotgun (WGS) entry which is preliminary data.</text>
</comment>
<reference evidence="1" key="1">
    <citation type="submission" date="2023-07" db="EMBL/GenBank/DDBJ databases">
        <title>Black Yeasts Isolated from many extreme environments.</title>
        <authorList>
            <person name="Coleine C."/>
            <person name="Stajich J.E."/>
            <person name="Selbmann L."/>
        </authorList>
    </citation>
    <scope>NUCLEOTIDE SEQUENCE</scope>
    <source>
        <strain evidence="1">CCFEE 5714</strain>
    </source>
</reference>
<evidence type="ECO:0000313" key="1">
    <source>
        <dbReference type="EMBL" id="KAK3712237.1"/>
    </source>
</evidence>
<protein>
    <submittedName>
        <fullName evidence="1">Uncharacterized protein</fullName>
    </submittedName>
</protein>
<organism evidence="1 2">
    <name type="scientific">Vermiconidia calcicola</name>
    <dbReference type="NCBI Taxonomy" id="1690605"/>
    <lineage>
        <taxon>Eukaryota</taxon>
        <taxon>Fungi</taxon>
        <taxon>Dikarya</taxon>
        <taxon>Ascomycota</taxon>
        <taxon>Pezizomycotina</taxon>
        <taxon>Dothideomycetes</taxon>
        <taxon>Dothideomycetidae</taxon>
        <taxon>Mycosphaerellales</taxon>
        <taxon>Extremaceae</taxon>
        <taxon>Vermiconidia</taxon>
    </lineage>
</organism>
<accession>A0ACC3N9V3</accession>
<dbReference type="EMBL" id="JAUTXU010000070">
    <property type="protein sequence ID" value="KAK3712237.1"/>
    <property type="molecule type" value="Genomic_DNA"/>
</dbReference>
<name>A0ACC3N9V3_9PEZI</name>
<keyword evidence="2" id="KW-1185">Reference proteome</keyword>
<dbReference type="Proteomes" id="UP001281147">
    <property type="component" value="Unassembled WGS sequence"/>
</dbReference>
<gene>
    <name evidence="1" type="ORF">LTR37_009099</name>
</gene>
<proteinExistence type="predicted"/>
<evidence type="ECO:0000313" key="2">
    <source>
        <dbReference type="Proteomes" id="UP001281147"/>
    </source>
</evidence>
<sequence>MKPTINLPITTFSLLTLLTLTTAAPTSQPSTLHRRGAPGGAYFCSGENWSGDCWWYPPPVPFEYPWTCWNFLPEWAIFESVGPDPGASIALYDQENCKGEDLPLDTPGTNHLSGFGWPKGRAKSALVWIAEDDVNDDLG</sequence>